<reference evidence="1 2" key="1">
    <citation type="submission" date="2017-12" db="EMBL/GenBank/DDBJ databases">
        <title>Comparative genomics of Botrytis spp.</title>
        <authorList>
            <person name="Valero-Jimenez C.A."/>
            <person name="Tapia P."/>
            <person name="Veloso J."/>
            <person name="Silva-Moreno E."/>
            <person name="Staats M."/>
            <person name="Valdes J.H."/>
            <person name="Van Kan J.A.L."/>
        </authorList>
    </citation>
    <scope>NUCLEOTIDE SEQUENCE [LARGE SCALE GENOMIC DNA]</scope>
    <source>
        <strain evidence="1 2">MUCL2120</strain>
    </source>
</reference>
<gene>
    <name evidence="1" type="ORF">BOTNAR_0780g00010</name>
</gene>
<protein>
    <submittedName>
        <fullName evidence="1">Uncharacterized protein</fullName>
    </submittedName>
</protein>
<comment type="caution">
    <text evidence="1">The sequence shown here is derived from an EMBL/GenBank/DDBJ whole genome shotgun (WGS) entry which is preliminary data.</text>
</comment>
<accession>A0A4Z1HD61</accession>
<dbReference type="EMBL" id="PQXJ01000776">
    <property type="protein sequence ID" value="TGO44620.1"/>
    <property type="molecule type" value="Genomic_DNA"/>
</dbReference>
<proteinExistence type="predicted"/>
<evidence type="ECO:0000313" key="1">
    <source>
        <dbReference type="EMBL" id="TGO44620.1"/>
    </source>
</evidence>
<dbReference type="InterPro" id="IPR044925">
    <property type="entry name" value="His-Me_finger_sf"/>
</dbReference>
<evidence type="ECO:0000313" key="2">
    <source>
        <dbReference type="Proteomes" id="UP000297452"/>
    </source>
</evidence>
<dbReference type="OrthoDB" id="10363009at2759"/>
<dbReference type="AlphaFoldDB" id="A0A4Z1HD61"/>
<sequence length="317" mass="34243">MSKKRGPPGQDISLFFKKTKVGESSACGPFRVRTSETELPILGRASEVEGTGNVKVPDENELEEVISGPSPELKEVVAPKSSEGAGAKWLRSLSLEDAKAVFEVMCAVTSQAAKHQVSEEDRGILASLQAVPGESRDGSWYVKWSTCTVATVKSGVSHPRWQVKLPGKSSVGAKLKSSLTSGAWETLLRDCGNKLRVGYHHVSYNADPRRGAVPLPLGLGAGASLSHLCDEQGCFDEQHLEASTVHKDNMDRQRCSGVLLLHFDGIIVKEVPCLHGKEKESSGSLEAKIRASCIKVRLLEISQGDFDIMAARELRVV</sequence>
<dbReference type="SUPFAM" id="SSF54060">
    <property type="entry name" value="His-Me finger endonucleases"/>
    <property type="match status" value="1"/>
</dbReference>
<dbReference type="Proteomes" id="UP000297452">
    <property type="component" value="Unassembled WGS sequence"/>
</dbReference>
<name>A0A4Z1HD61_9HELO</name>
<organism evidence="1 2">
    <name type="scientific">Botryotinia narcissicola</name>
    <dbReference type="NCBI Taxonomy" id="278944"/>
    <lineage>
        <taxon>Eukaryota</taxon>
        <taxon>Fungi</taxon>
        <taxon>Dikarya</taxon>
        <taxon>Ascomycota</taxon>
        <taxon>Pezizomycotina</taxon>
        <taxon>Leotiomycetes</taxon>
        <taxon>Helotiales</taxon>
        <taxon>Sclerotiniaceae</taxon>
        <taxon>Botryotinia</taxon>
    </lineage>
</organism>
<keyword evidence="2" id="KW-1185">Reference proteome</keyword>